<feature type="transmembrane region" description="Helical" evidence="6">
    <location>
        <begin position="12"/>
        <end position="36"/>
    </location>
</feature>
<feature type="transmembrane region" description="Helical" evidence="6">
    <location>
        <begin position="273"/>
        <end position="298"/>
    </location>
</feature>
<keyword evidence="4 6" id="KW-1133">Transmembrane helix</keyword>
<keyword evidence="3 6" id="KW-0812">Transmembrane</keyword>
<dbReference type="RefSeq" id="WP_106464241.1">
    <property type="nucleotide sequence ID" value="NZ_PXOQ01000015.1"/>
</dbReference>
<feature type="transmembrane region" description="Helical" evidence="6">
    <location>
        <begin position="346"/>
        <end position="365"/>
    </location>
</feature>
<dbReference type="Proteomes" id="UP000238426">
    <property type="component" value="Unassembled WGS sequence"/>
</dbReference>
<comment type="subcellular location">
    <subcellularLocation>
        <location evidence="1">Cell membrane</location>
        <topology evidence="1">Multi-pass membrane protein</topology>
    </subcellularLocation>
</comment>
<feature type="transmembrane region" description="Helical" evidence="6">
    <location>
        <begin position="228"/>
        <end position="253"/>
    </location>
</feature>
<reference evidence="7 8" key="1">
    <citation type="submission" date="2018-03" db="EMBL/GenBank/DDBJ databases">
        <title>Mesoflavibacter sp. HG37 and Mesoflavibacter sp. HG96 sp.nov., two marine bacteria isolated from seawater of Western Pacific Ocean.</title>
        <authorList>
            <person name="Cheng H."/>
            <person name="Wu Y.-H."/>
            <person name="Guo L.-L."/>
            <person name="Xu X.-W."/>
        </authorList>
    </citation>
    <scope>NUCLEOTIDE SEQUENCE [LARGE SCALE GENOMIC DNA]</scope>
    <source>
        <strain evidence="7 8">KCTC 32269</strain>
    </source>
</reference>
<evidence type="ECO:0000256" key="6">
    <source>
        <dbReference type="SAM" id="Phobius"/>
    </source>
</evidence>
<keyword evidence="2" id="KW-1003">Cell membrane</keyword>
<evidence type="ECO:0000313" key="8">
    <source>
        <dbReference type="Proteomes" id="UP000238426"/>
    </source>
</evidence>
<dbReference type="PANTHER" id="PTHR42770">
    <property type="entry name" value="AMINO ACID TRANSPORTER-RELATED"/>
    <property type="match status" value="1"/>
</dbReference>
<dbReference type="PANTHER" id="PTHR42770:SF11">
    <property type="entry name" value="INNER MEMBRANE TRANSPORT PROTEIN YBAT"/>
    <property type="match status" value="1"/>
</dbReference>
<evidence type="ECO:0000313" key="7">
    <source>
        <dbReference type="EMBL" id="PSG86503.1"/>
    </source>
</evidence>
<evidence type="ECO:0000256" key="3">
    <source>
        <dbReference type="ARBA" id="ARBA00022692"/>
    </source>
</evidence>
<sequence length="427" mass="46279">MPENKKIDLKEAISIGVGGMVGGGIFAVLGLAVSLAKGGTPVAFLFAGLIALLTTYSYAKLSKKYPENGGTVKFIGQQFGTSIFAGGINNLLWVSYIVMLALYASAFGSYGSELIKITENKTIDVHILESAIIILALIINYLSVKFVSGIESVSVVIKLLILLVFIGIGFYGLYTNPVHLSQLTPTNWESPLLLLFGGMVIFVAYEGFELIANSISDLKNKERNTEKAYFGAVGFVVLLYVLIAIVTVGAISFEDIASAKDFVLAKAAEPTLGQIGFTIISITALISTFSAINATLLGSSRINYNIAEDDELPKYFCHIYWGKPIGLIITALLSLTLVNAFNLESISTAGSSGFLLIFSIVNYIAYKKYAELNSKKWIHGLASLLCLLAFINLILQQFNQNRIGVIISIGIIVLCFVFEWVYKKTES</sequence>
<feature type="transmembrane region" description="Helical" evidence="6">
    <location>
        <begin position="125"/>
        <end position="143"/>
    </location>
</feature>
<feature type="transmembrane region" description="Helical" evidence="6">
    <location>
        <begin position="194"/>
        <end position="216"/>
    </location>
</feature>
<keyword evidence="8" id="KW-1185">Reference proteome</keyword>
<proteinExistence type="predicted"/>
<feature type="transmembrane region" description="Helical" evidence="6">
    <location>
        <begin position="401"/>
        <end position="422"/>
    </location>
</feature>
<dbReference type="Gene3D" id="1.20.1740.10">
    <property type="entry name" value="Amino acid/polyamine transporter I"/>
    <property type="match status" value="1"/>
</dbReference>
<dbReference type="GO" id="GO:0022857">
    <property type="term" value="F:transmembrane transporter activity"/>
    <property type="evidence" value="ECO:0007669"/>
    <property type="project" value="InterPro"/>
</dbReference>
<dbReference type="AlphaFoldDB" id="A0A2T1N5F5"/>
<name>A0A2T1N5F5_9FLAO</name>
<dbReference type="GO" id="GO:0005886">
    <property type="term" value="C:plasma membrane"/>
    <property type="evidence" value="ECO:0007669"/>
    <property type="project" value="UniProtKB-SubCell"/>
</dbReference>
<feature type="transmembrane region" description="Helical" evidence="6">
    <location>
        <begin position="319"/>
        <end position="340"/>
    </location>
</feature>
<dbReference type="Pfam" id="PF13520">
    <property type="entry name" value="AA_permease_2"/>
    <property type="match status" value="1"/>
</dbReference>
<comment type="caution">
    <text evidence="7">The sequence shown here is derived from an EMBL/GenBank/DDBJ whole genome shotgun (WGS) entry which is preliminary data.</text>
</comment>
<evidence type="ECO:0000256" key="1">
    <source>
        <dbReference type="ARBA" id="ARBA00004651"/>
    </source>
</evidence>
<accession>A0A2T1N5F5</accession>
<feature type="transmembrane region" description="Helical" evidence="6">
    <location>
        <begin position="79"/>
        <end position="105"/>
    </location>
</feature>
<dbReference type="InterPro" id="IPR002293">
    <property type="entry name" value="AA/rel_permease1"/>
</dbReference>
<feature type="transmembrane region" description="Helical" evidence="6">
    <location>
        <begin position="155"/>
        <end position="174"/>
    </location>
</feature>
<feature type="transmembrane region" description="Helical" evidence="6">
    <location>
        <begin position="42"/>
        <end position="59"/>
    </location>
</feature>
<dbReference type="OrthoDB" id="9810109at2"/>
<keyword evidence="5 6" id="KW-0472">Membrane</keyword>
<evidence type="ECO:0000256" key="5">
    <source>
        <dbReference type="ARBA" id="ARBA00023136"/>
    </source>
</evidence>
<organism evidence="7 8">
    <name type="scientific">Aurantibacter aestuarii</name>
    <dbReference type="NCBI Taxonomy" id="1266046"/>
    <lineage>
        <taxon>Bacteria</taxon>
        <taxon>Pseudomonadati</taxon>
        <taxon>Bacteroidota</taxon>
        <taxon>Flavobacteriia</taxon>
        <taxon>Flavobacteriales</taxon>
        <taxon>Flavobacteriaceae</taxon>
        <taxon>Aurantibacter</taxon>
    </lineage>
</organism>
<protein>
    <submittedName>
        <fullName evidence="7">Amino acid transporter</fullName>
    </submittedName>
</protein>
<dbReference type="InterPro" id="IPR050367">
    <property type="entry name" value="APC_superfamily"/>
</dbReference>
<gene>
    <name evidence="7" type="ORF">C7H52_12530</name>
</gene>
<dbReference type="EMBL" id="PXOQ01000015">
    <property type="protein sequence ID" value="PSG86503.1"/>
    <property type="molecule type" value="Genomic_DNA"/>
</dbReference>
<dbReference type="PIRSF" id="PIRSF006060">
    <property type="entry name" value="AA_transporter"/>
    <property type="match status" value="1"/>
</dbReference>
<evidence type="ECO:0000256" key="2">
    <source>
        <dbReference type="ARBA" id="ARBA00022475"/>
    </source>
</evidence>
<feature type="transmembrane region" description="Helical" evidence="6">
    <location>
        <begin position="377"/>
        <end position="395"/>
    </location>
</feature>
<evidence type="ECO:0000256" key="4">
    <source>
        <dbReference type="ARBA" id="ARBA00022989"/>
    </source>
</evidence>